<organism evidence="1">
    <name type="scientific">Burkholderia pseudomallei 1710a</name>
    <dbReference type="NCBI Taxonomy" id="320371"/>
    <lineage>
        <taxon>Bacteria</taxon>
        <taxon>Pseudomonadati</taxon>
        <taxon>Pseudomonadota</taxon>
        <taxon>Betaproteobacteria</taxon>
        <taxon>Burkholderiales</taxon>
        <taxon>Burkholderiaceae</taxon>
        <taxon>Burkholderia</taxon>
        <taxon>pseudomallei group</taxon>
    </lineage>
</organism>
<protein>
    <submittedName>
        <fullName evidence="1">Uncharacterized protein</fullName>
    </submittedName>
</protein>
<accession>A0A0E1VY32</accession>
<reference evidence="1" key="1">
    <citation type="submission" date="2009-05" db="EMBL/GenBank/DDBJ databases">
        <authorList>
            <person name="Harkins D.M."/>
            <person name="DeShazer D."/>
            <person name="Woods D.E."/>
            <person name="Brinkac L.M."/>
            <person name="Brown K.A."/>
            <person name="Hung G.C."/>
            <person name="Tuanyok A."/>
            <person name="Zhang B."/>
            <person name="Nierman W.C."/>
        </authorList>
    </citation>
    <scope>NUCLEOTIDE SEQUENCE [LARGE SCALE GENOMIC DNA]</scope>
    <source>
        <strain evidence="1">1710a</strain>
    </source>
</reference>
<evidence type="ECO:0000313" key="1">
    <source>
        <dbReference type="EMBL" id="EET05855.1"/>
    </source>
</evidence>
<dbReference type="EMBL" id="CM000833">
    <property type="protein sequence ID" value="EET05855.1"/>
    <property type="molecule type" value="Genomic_DNA"/>
</dbReference>
<dbReference type="Proteomes" id="UP000001812">
    <property type="component" value="Chromosome II"/>
</dbReference>
<dbReference type="HOGENOM" id="CLU_3133239_0_0_4"/>
<sequence length="49" mass="5505">MRVSGAHAGPRMMHSLRTLEAAAARCIARRTHRSSCLARVMRACNRRRA</sequence>
<name>A0A0E1VY32_BURPE</name>
<gene>
    <name evidence="1" type="ORF">BURPS1710A_A1101</name>
</gene>
<proteinExistence type="predicted"/>
<dbReference type="AlphaFoldDB" id="A0A0E1VY32"/>